<keyword evidence="4" id="KW-1185">Reference proteome</keyword>
<name>A0ABS0Z7I5_9GAMM</name>
<evidence type="ECO:0000259" key="2">
    <source>
        <dbReference type="SMART" id="SM00861"/>
    </source>
</evidence>
<dbReference type="InterPro" id="IPR051157">
    <property type="entry name" value="PDH/Transketolase"/>
</dbReference>
<dbReference type="SMART" id="SM00861">
    <property type="entry name" value="Transket_pyr"/>
    <property type="match status" value="1"/>
</dbReference>
<sequence>MRRAFSDTLVEVADVNDKMVFLTGDLGFEVFTELEKKHPTKYINAGIAEAQLAMCATGLALSGFRPVIYSIASFMTGRAFELIRTGINYQQLPVLIIGAGGGYTYANSGVTHHAAEDLGLMQLMPGMQIINPGSPSEVRELMLQFFEQDKPAYMRVGRFGEPEYTAKDPIILGKARLVSEAKKQVSKPSVALLSTGDTVISCIEANKLLKEQGFDVTHYQYHSLSPFDVKTLEQVLSNYDHVIVVEDHFPIGGLYSQVSSFHAGSNSSAKLTRLGPPHELLFGEPSIAQLREQFSYDVSGIVSTCMALQR</sequence>
<protein>
    <recommendedName>
        <fullName evidence="2">Transketolase-like pyrimidine-binding domain-containing protein</fullName>
    </recommendedName>
</protein>
<keyword evidence="1" id="KW-0786">Thiamine pyrophosphate</keyword>
<dbReference type="CDD" id="cd07033">
    <property type="entry name" value="TPP_PYR_DXS_TK_like"/>
    <property type="match status" value="1"/>
</dbReference>
<dbReference type="EMBL" id="JAEMUH010000001">
    <property type="protein sequence ID" value="MBJ7549143.1"/>
    <property type="molecule type" value="Genomic_DNA"/>
</dbReference>
<dbReference type="Proteomes" id="UP000598488">
    <property type="component" value="Unassembled WGS sequence"/>
</dbReference>
<evidence type="ECO:0000313" key="4">
    <source>
        <dbReference type="Proteomes" id="UP000598488"/>
    </source>
</evidence>
<feature type="domain" description="Transketolase-like pyrimidine-binding" evidence="2">
    <location>
        <begin position="1"/>
        <end position="163"/>
    </location>
</feature>
<reference evidence="3 4" key="1">
    <citation type="submission" date="2020-12" db="EMBL/GenBank/DDBJ databases">
        <title>Comparative genome analysis of fungal antagonists Marinomonas ostreistagni 398 and M. spartinae 468.</title>
        <authorList>
            <person name="Fields J.L."/>
            <person name="Mavrodi O.V."/>
            <person name="Biber P.D."/>
            <person name="Indest K.J."/>
            <person name="Mavrodi D.V."/>
        </authorList>
    </citation>
    <scope>NUCLEOTIDE SEQUENCE [LARGE SCALE GENOMIC DNA]</scope>
    <source>
        <strain evidence="3 4">USM7</strain>
    </source>
</reference>
<evidence type="ECO:0000313" key="3">
    <source>
        <dbReference type="EMBL" id="MBJ7549143.1"/>
    </source>
</evidence>
<dbReference type="Pfam" id="PF02780">
    <property type="entry name" value="Transketolase_C"/>
    <property type="match status" value="1"/>
</dbReference>
<dbReference type="InterPro" id="IPR005475">
    <property type="entry name" value="Transketolase-like_Pyr-bd"/>
</dbReference>
<dbReference type="InterPro" id="IPR033248">
    <property type="entry name" value="Transketolase_C"/>
</dbReference>
<dbReference type="SUPFAM" id="SSF52518">
    <property type="entry name" value="Thiamin diphosphate-binding fold (THDP-binding)"/>
    <property type="match status" value="1"/>
</dbReference>
<comment type="caution">
    <text evidence="3">The sequence shown here is derived from an EMBL/GenBank/DDBJ whole genome shotgun (WGS) entry which is preliminary data.</text>
</comment>
<dbReference type="PANTHER" id="PTHR43825:SF5">
    <property type="entry name" value="HYPOTHETICAL TRANSKETOLASE FAMILY PROTEIN"/>
    <property type="match status" value="1"/>
</dbReference>
<accession>A0ABS0Z7I5</accession>
<dbReference type="InterPro" id="IPR029061">
    <property type="entry name" value="THDP-binding"/>
</dbReference>
<dbReference type="Gene3D" id="3.40.50.970">
    <property type="match status" value="1"/>
</dbReference>
<dbReference type="InterPro" id="IPR009014">
    <property type="entry name" value="Transketo_C/PFOR_II"/>
</dbReference>
<dbReference type="SUPFAM" id="SSF52922">
    <property type="entry name" value="TK C-terminal domain-like"/>
    <property type="match status" value="1"/>
</dbReference>
<evidence type="ECO:0000256" key="1">
    <source>
        <dbReference type="ARBA" id="ARBA00023052"/>
    </source>
</evidence>
<dbReference type="Pfam" id="PF02779">
    <property type="entry name" value="Transket_pyr"/>
    <property type="match status" value="1"/>
</dbReference>
<organism evidence="3 4">
    <name type="scientific">Marinomonas ostreistagni</name>
    <dbReference type="NCBI Taxonomy" id="359209"/>
    <lineage>
        <taxon>Bacteria</taxon>
        <taxon>Pseudomonadati</taxon>
        <taxon>Pseudomonadota</taxon>
        <taxon>Gammaproteobacteria</taxon>
        <taxon>Oceanospirillales</taxon>
        <taxon>Oceanospirillaceae</taxon>
        <taxon>Marinomonas</taxon>
    </lineage>
</organism>
<dbReference type="PANTHER" id="PTHR43825">
    <property type="entry name" value="PYRUVATE DEHYDROGENASE E1 COMPONENT"/>
    <property type="match status" value="1"/>
</dbReference>
<dbReference type="RefSeq" id="WP_199460011.1">
    <property type="nucleotide sequence ID" value="NZ_JAEMUH010000001.1"/>
</dbReference>
<gene>
    <name evidence="3" type="ORF">JHD44_00475</name>
</gene>
<dbReference type="Gene3D" id="3.40.50.920">
    <property type="match status" value="1"/>
</dbReference>
<proteinExistence type="predicted"/>